<dbReference type="Gene3D" id="1.20.200.10">
    <property type="entry name" value="Fumarase/aspartase (Central domain)"/>
    <property type="match status" value="1"/>
</dbReference>
<evidence type="ECO:0000313" key="3">
    <source>
        <dbReference type="EMBL" id="MDR5897083.1"/>
    </source>
</evidence>
<evidence type="ECO:0000313" key="4">
    <source>
        <dbReference type="Proteomes" id="UP001269375"/>
    </source>
</evidence>
<name>A0ABU1GYG2_9GAMM</name>
<keyword evidence="3" id="KW-0456">Lyase</keyword>
<dbReference type="CDD" id="cd01597">
    <property type="entry name" value="pCLME"/>
    <property type="match status" value="1"/>
</dbReference>
<dbReference type="RefSeq" id="WP_251595115.1">
    <property type="nucleotide sequence ID" value="NZ_JAMLJI010000004.1"/>
</dbReference>
<organism evidence="3 4">
    <name type="scientific">Larsenimonas suaedae</name>
    <dbReference type="NCBI Taxonomy" id="1851019"/>
    <lineage>
        <taxon>Bacteria</taxon>
        <taxon>Pseudomonadati</taxon>
        <taxon>Pseudomonadota</taxon>
        <taxon>Gammaproteobacteria</taxon>
        <taxon>Oceanospirillales</taxon>
        <taxon>Halomonadaceae</taxon>
        <taxon>Larsenimonas</taxon>
    </lineage>
</organism>
<dbReference type="SUPFAM" id="SSF48557">
    <property type="entry name" value="L-aspartase-like"/>
    <property type="match status" value="1"/>
</dbReference>
<sequence>MYQQLVHHPFMSKTAVQALSAQALVDAMVRVEVVLAEAEEARALLPEGTAQALEQALSHVDWDIEALAQGVVEGGNMAIPFVKQAKRALPEALREHIHRGATSQDLVDTALMLVLSPRLLRIDTLIRTALTDGDALMREHRSTPMAGRTLMQQALPVTFGVSVAHWLYGLGQAGAALSEIRRSGLFVQFGGAVGVHSGLEETGLELMDDMARRLGLSVPLLPWHTQRQPILALASALDRVAVAGEKIATDVALLTQTELGEVSEPVEDGVGGSSSMPHKRNPVACARIKRAARQIHGHAATLYQAGAQPLERGLGEWHAEWAPLLESVALLEGLMESVAHLMRGLEVHPVRMADNLSLTGGAVMAEPVTRLLGTCMESNEASRLARDAALEAQRTRRDYAEVLFEDARVHSALTRETLARATDPSLYLGSSLAQVDRTHDWLSPWLNQ</sequence>
<dbReference type="PANTHER" id="PTHR43172:SF2">
    <property type="entry name" value="ADENYLOSUCCINATE LYASE C-TERMINAL DOMAIN-CONTAINING PROTEIN"/>
    <property type="match status" value="1"/>
</dbReference>
<dbReference type="SMART" id="SM00998">
    <property type="entry name" value="ADSL_C"/>
    <property type="match status" value="1"/>
</dbReference>
<dbReference type="InterPro" id="IPR019468">
    <property type="entry name" value="AdenyloSucc_lyase_C"/>
</dbReference>
<dbReference type="PROSITE" id="PS00163">
    <property type="entry name" value="FUMARATE_LYASES"/>
    <property type="match status" value="1"/>
</dbReference>
<dbReference type="Gene3D" id="1.10.40.30">
    <property type="entry name" value="Fumarase/aspartase (C-terminal domain)"/>
    <property type="match status" value="1"/>
</dbReference>
<dbReference type="Proteomes" id="UP001269375">
    <property type="component" value="Unassembled WGS sequence"/>
</dbReference>
<proteinExistence type="inferred from homology"/>
<dbReference type="InterPro" id="IPR020557">
    <property type="entry name" value="Fumarate_lyase_CS"/>
</dbReference>
<dbReference type="PANTHER" id="PTHR43172">
    <property type="entry name" value="ADENYLOSUCCINATE LYASE"/>
    <property type="match status" value="1"/>
</dbReference>
<comment type="caution">
    <text evidence="3">The sequence shown here is derived from an EMBL/GenBank/DDBJ whole genome shotgun (WGS) entry which is preliminary data.</text>
</comment>
<feature type="domain" description="Adenylosuccinate lyase C-terminal" evidence="2">
    <location>
        <begin position="360"/>
        <end position="439"/>
    </location>
</feature>
<dbReference type="InterPro" id="IPR022761">
    <property type="entry name" value="Fumarate_lyase_N"/>
</dbReference>
<gene>
    <name evidence="3" type="ORF">QC825_13490</name>
</gene>
<comment type="similarity">
    <text evidence="1">Belongs to the class-II fumarase/aspartase family.</text>
</comment>
<dbReference type="InterPro" id="IPR000362">
    <property type="entry name" value="Fumarate_lyase_fam"/>
</dbReference>
<reference evidence="3 4" key="1">
    <citation type="submission" date="2023-04" db="EMBL/GenBank/DDBJ databases">
        <title>A long-awaited taxogenomic arrangement of the family Halomonadaceae.</title>
        <authorList>
            <person name="De La Haba R."/>
            <person name="Chuvochina M."/>
            <person name="Wittouck S."/>
            <person name="Arahal D.R."/>
            <person name="Sanchez-Porro C."/>
            <person name="Hugenholtz P."/>
            <person name="Ventosa A."/>
        </authorList>
    </citation>
    <scope>NUCLEOTIDE SEQUENCE [LARGE SCALE GENOMIC DNA]</scope>
    <source>
        <strain evidence="3 4">DSM 22428</strain>
    </source>
</reference>
<evidence type="ECO:0000259" key="2">
    <source>
        <dbReference type="SMART" id="SM00998"/>
    </source>
</evidence>
<dbReference type="PRINTS" id="PR00149">
    <property type="entry name" value="FUMRATELYASE"/>
</dbReference>
<protein>
    <submittedName>
        <fullName evidence="3">Adenylosuccinate lyase family protein</fullName>
    </submittedName>
</protein>
<dbReference type="InterPro" id="IPR008948">
    <property type="entry name" value="L-Aspartase-like"/>
</dbReference>
<dbReference type="EMBL" id="JARWAO010000008">
    <property type="protein sequence ID" value="MDR5897083.1"/>
    <property type="molecule type" value="Genomic_DNA"/>
</dbReference>
<dbReference type="PRINTS" id="PR00145">
    <property type="entry name" value="ARGSUCLYASE"/>
</dbReference>
<keyword evidence="4" id="KW-1185">Reference proteome</keyword>
<accession>A0ABU1GYG2</accession>
<dbReference type="Pfam" id="PF10397">
    <property type="entry name" value="ADSL_C"/>
    <property type="match status" value="1"/>
</dbReference>
<dbReference type="Pfam" id="PF00206">
    <property type="entry name" value="Lyase_1"/>
    <property type="match status" value="1"/>
</dbReference>
<evidence type="ECO:0000256" key="1">
    <source>
        <dbReference type="ARBA" id="ARBA00034772"/>
    </source>
</evidence>
<dbReference type="GO" id="GO:0016829">
    <property type="term" value="F:lyase activity"/>
    <property type="evidence" value="ECO:0007669"/>
    <property type="project" value="UniProtKB-KW"/>
</dbReference>